<evidence type="ECO:0000313" key="3">
    <source>
        <dbReference type="Proteomes" id="UP000009138"/>
    </source>
</evidence>
<dbReference type="Proteomes" id="UP000009138">
    <property type="component" value="Unassembled WGS sequence"/>
</dbReference>
<keyword evidence="1" id="KW-1133">Transmembrane helix</keyword>
<proteinExistence type="predicted"/>
<dbReference type="GeneID" id="93620278"/>
<protein>
    <submittedName>
        <fullName evidence="2">Uncharacterized protein</fullName>
    </submittedName>
</protein>
<dbReference type="RefSeq" id="XP_067523998.1">
    <property type="nucleotide sequence ID" value="XM_067667897.1"/>
</dbReference>
<sequence length="96" mass="10851">MQVESFSIKLTTIVLAEELCCFRKGQRTKIYRLAVPLLTGPPPPPLFGNCHCFSSIKARCQFIYNLQIGIVVPSITMTMDFLVVLLGRLPNWYNST</sequence>
<keyword evidence="3" id="KW-1185">Reference proteome</keyword>
<evidence type="ECO:0000256" key="1">
    <source>
        <dbReference type="SAM" id="Phobius"/>
    </source>
</evidence>
<dbReference type="EMBL" id="CH476743">
    <property type="protein sequence ID" value="EIE88602.1"/>
    <property type="molecule type" value="Genomic_DNA"/>
</dbReference>
<reference evidence="2 3" key="1">
    <citation type="journal article" date="2009" name="PLoS Genet.">
        <title>Genomic analysis of the basal lineage fungus Rhizopus oryzae reveals a whole-genome duplication.</title>
        <authorList>
            <person name="Ma L.-J."/>
            <person name="Ibrahim A.S."/>
            <person name="Skory C."/>
            <person name="Grabherr M.G."/>
            <person name="Burger G."/>
            <person name="Butler M."/>
            <person name="Elias M."/>
            <person name="Idnurm A."/>
            <person name="Lang B.F."/>
            <person name="Sone T."/>
            <person name="Abe A."/>
            <person name="Calvo S.E."/>
            <person name="Corrochano L.M."/>
            <person name="Engels R."/>
            <person name="Fu J."/>
            <person name="Hansberg W."/>
            <person name="Kim J.-M."/>
            <person name="Kodira C.D."/>
            <person name="Koehrsen M.J."/>
            <person name="Liu B."/>
            <person name="Miranda-Saavedra D."/>
            <person name="O'Leary S."/>
            <person name="Ortiz-Castellanos L."/>
            <person name="Poulter R."/>
            <person name="Rodriguez-Romero J."/>
            <person name="Ruiz-Herrera J."/>
            <person name="Shen Y.-Q."/>
            <person name="Zeng Q."/>
            <person name="Galagan J."/>
            <person name="Birren B.W."/>
            <person name="Cuomo C.A."/>
            <person name="Wickes B.L."/>
        </authorList>
    </citation>
    <scope>NUCLEOTIDE SEQUENCE [LARGE SCALE GENOMIC DNA]</scope>
    <source>
        <strain evidence="3">RA 99-880 / ATCC MYA-4621 / FGSC 9543 / NRRL 43880</strain>
    </source>
</reference>
<keyword evidence="1" id="KW-0812">Transmembrane</keyword>
<accession>I1CJH2</accession>
<dbReference type="InParanoid" id="I1CJH2"/>
<dbReference type="AlphaFoldDB" id="I1CJH2"/>
<dbReference type="VEuPathDB" id="FungiDB:RO3G_13313"/>
<name>I1CJH2_RHIO9</name>
<gene>
    <name evidence="2" type="ORF">RO3G_13313</name>
</gene>
<keyword evidence="1" id="KW-0472">Membrane</keyword>
<feature type="transmembrane region" description="Helical" evidence="1">
    <location>
        <begin position="62"/>
        <end position="86"/>
    </location>
</feature>
<organism evidence="2 3">
    <name type="scientific">Rhizopus delemar (strain RA 99-880 / ATCC MYA-4621 / FGSC 9543 / NRRL 43880)</name>
    <name type="common">Mucormycosis agent</name>
    <name type="synonym">Rhizopus arrhizus var. delemar</name>
    <dbReference type="NCBI Taxonomy" id="246409"/>
    <lineage>
        <taxon>Eukaryota</taxon>
        <taxon>Fungi</taxon>
        <taxon>Fungi incertae sedis</taxon>
        <taxon>Mucoromycota</taxon>
        <taxon>Mucoromycotina</taxon>
        <taxon>Mucoromycetes</taxon>
        <taxon>Mucorales</taxon>
        <taxon>Mucorineae</taxon>
        <taxon>Rhizopodaceae</taxon>
        <taxon>Rhizopus</taxon>
    </lineage>
</organism>
<evidence type="ECO:0000313" key="2">
    <source>
        <dbReference type="EMBL" id="EIE88602.1"/>
    </source>
</evidence>